<feature type="compositionally biased region" description="Polar residues" evidence="1">
    <location>
        <begin position="1"/>
        <end position="18"/>
    </location>
</feature>
<keyword evidence="3" id="KW-1185">Reference proteome</keyword>
<dbReference type="Gene3D" id="1.10.10.10">
    <property type="entry name" value="Winged helix-like DNA-binding domain superfamily/Winged helix DNA-binding domain"/>
    <property type="match status" value="1"/>
</dbReference>
<sequence>MHENTLSAGVHSRSTSGTRPYRLPVSGRAVLVHVTPQGAAIVDGRRAERVAHLSELAGHLTPAERAAIATALPALARLVELHRQRTAEDENETRRRR</sequence>
<gene>
    <name evidence="2" type="ORF">ACFLIM_31940</name>
</gene>
<evidence type="ECO:0000313" key="3">
    <source>
        <dbReference type="Proteomes" id="UP001603978"/>
    </source>
</evidence>
<organism evidence="2 3">
    <name type="scientific">Nonomuraea marmarensis</name>
    <dbReference type="NCBI Taxonomy" id="3351344"/>
    <lineage>
        <taxon>Bacteria</taxon>
        <taxon>Bacillati</taxon>
        <taxon>Actinomycetota</taxon>
        <taxon>Actinomycetes</taxon>
        <taxon>Streptosporangiales</taxon>
        <taxon>Streptosporangiaceae</taxon>
        <taxon>Nonomuraea</taxon>
    </lineage>
</organism>
<evidence type="ECO:0000313" key="2">
    <source>
        <dbReference type="EMBL" id="MFG1707828.1"/>
    </source>
</evidence>
<dbReference type="InterPro" id="IPR036388">
    <property type="entry name" value="WH-like_DNA-bd_sf"/>
</dbReference>
<comment type="caution">
    <text evidence="2">The sequence shown here is derived from an EMBL/GenBank/DDBJ whole genome shotgun (WGS) entry which is preliminary data.</text>
</comment>
<name>A0ABW7ANZ3_9ACTN</name>
<dbReference type="SUPFAM" id="SSF46785">
    <property type="entry name" value="Winged helix' DNA-binding domain"/>
    <property type="match status" value="1"/>
</dbReference>
<reference evidence="2 3" key="1">
    <citation type="submission" date="2024-10" db="EMBL/GenBank/DDBJ databases">
        <authorList>
            <person name="Topkara A.R."/>
            <person name="Saygin H."/>
        </authorList>
    </citation>
    <scope>NUCLEOTIDE SEQUENCE [LARGE SCALE GENOMIC DNA]</scope>
    <source>
        <strain evidence="2 3">M3C6</strain>
    </source>
</reference>
<dbReference type="RefSeq" id="WP_393171821.1">
    <property type="nucleotide sequence ID" value="NZ_JBICRM010000023.1"/>
</dbReference>
<evidence type="ECO:0000256" key="1">
    <source>
        <dbReference type="SAM" id="MobiDB-lite"/>
    </source>
</evidence>
<evidence type="ECO:0008006" key="4">
    <source>
        <dbReference type="Google" id="ProtNLM"/>
    </source>
</evidence>
<dbReference type="EMBL" id="JBICRM010000023">
    <property type="protein sequence ID" value="MFG1707828.1"/>
    <property type="molecule type" value="Genomic_DNA"/>
</dbReference>
<feature type="region of interest" description="Disordered" evidence="1">
    <location>
        <begin position="1"/>
        <end position="22"/>
    </location>
</feature>
<proteinExistence type="predicted"/>
<protein>
    <recommendedName>
        <fullName evidence="4">MarR family transcriptional regulator</fullName>
    </recommendedName>
</protein>
<dbReference type="InterPro" id="IPR036390">
    <property type="entry name" value="WH_DNA-bd_sf"/>
</dbReference>
<accession>A0ABW7ANZ3</accession>
<dbReference type="Proteomes" id="UP001603978">
    <property type="component" value="Unassembled WGS sequence"/>
</dbReference>